<sequence>MRVKIKQNENGERYFIIPDEFQKDLSWNEGDLIEWIDNGDSCWTLKKLCQQDALELKAIENSGLKSDYKQSD</sequence>
<organism evidence="1 2">
    <name type="scientific">Vibrio paracholerae</name>
    <dbReference type="NCBI Taxonomy" id="650003"/>
    <lineage>
        <taxon>Bacteria</taxon>
        <taxon>Pseudomonadati</taxon>
        <taxon>Pseudomonadota</taxon>
        <taxon>Gammaproteobacteria</taxon>
        <taxon>Vibrionales</taxon>
        <taxon>Vibrionaceae</taxon>
        <taxon>Vibrio</taxon>
    </lineage>
</organism>
<dbReference type="Proteomes" id="UP000252199">
    <property type="component" value="Unassembled WGS sequence"/>
</dbReference>
<gene>
    <name evidence="1" type="ORF">DLR72_15090</name>
</gene>
<evidence type="ECO:0008006" key="3">
    <source>
        <dbReference type="Google" id="ProtNLM"/>
    </source>
</evidence>
<name>A0ABD7FSV1_9VIBR</name>
<reference evidence="1 2" key="1">
    <citation type="submission" date="2018-06" db="EMBL/GenBank/DDBJ databases">
        <title>Draft genome sequences of nine Vibrio sp. clinical isolates from across the United States representing the closest known relative of Vibrio cholerae.</title>
        <authorList>
            <person name="Islam M.T."/>
            <person name="Liang K."/>
            <person name="Im M.S."/>
            <person name="Winkjer J."/>
            <person name="Busby S."/>
            <person name="Batra D."/>
            <person name="Rowe L."/>
            <person name="Tarr C.L."/>
            <person name="Boucher Y."/>
        </authorList>
    </citation>
    <scope>NUCLEOTIDE SEQUENCE [LARGE SCALE GENOMIC DNA]</scope>
    <source>
        <strain evidence="1 2">2017V-1110</strain>
    </source>
</reference>
<dbReference type="EMBL" id="QKKU01000098">
    <property type="protein sequence ID" value="RBM64156.1"/>
    <property type="molecule type" value="Genomic_DNA"/>
</dbReference>
<proteinExistence type="predicted"/>
<dbReference type="AlphaFoldDB" id="A0ABD7FSV1"/>
<accession>A0ABD7FSV1</accession>
<comment type="caution">
    <text evidence="1">The sequence shown here is derived from an EMBL/GenBank/DDBJ whole genome shotgun (WGS) entry which is preliminary data.</text>
</comment>
<evidence type="ECO:0000313" key="2">
    <source>
        <dbReference type="Proteomes" id="UP000252199"/>
    </source>
</evidence>
<dbReference type="RefSeq" id="WP_032478553.1">
    <property type="nucleotide sequence ID" value="NZ_CAWQMY010000167.1"/>
</dbReference>
<protein>
    <recommendedName>
        <fullName evidence="3">AbrB family transcriptional regulator</fullName>
    </recommendedName>
</protein>
<evidence type="ECO:0000313" key="1">
    <source>
        <dbReference type="EMBL" id="RBM64156.1"/>
    </source>
</evidence>